<dbReference type="Proteomes" id="UP000299102">
    <property type="component" value="Unassembled WGS sequence"/>
</dbReference>
<accession>A0A4C1U5N3</accession>
<evidence type="ECO:0000313" key="1">
    <source>
        <dbReference type="EMBL" id="GBP21693.1"/>
    </source>
</evidence>
<comment type="caution">
    <text evidence="1">The sequence shown here is derived from an EMBL/GenBank/DDBJ whole genome shotgun (WGS) entry which is preliminary data.</text>
</comment>
<sequence>MRPLREYKAIDFRLLTIADMTLLRNASCHGKTSSGRGSRQMFSSTTCYIRSPSPVLWQIPSIIFLVQTEDLPSTAAVGPGLTDDPYR</sequence>
<dbReference type="AlphaFoldDB" id="A0A4C1U5N3"/>
<name>A0A4C1U5N3_EUMVA</name>
<keyword evidence="2" id="KW-1185">Reference proteome</keyword>
<proteinExistence type="predicted"/>
<gene>
    <name evidence="1" type="ORF">EVAR_16241_1</name>
</gene>
<protein>
    <submittedName>
        <fullName evidence="1">Uncharacterized protein</fullName>
    </submittedName>
</protein>
<dbReference type="EMBL" id="BGZK01000131">
    <property type="protein sequence ID" value="GBP21693.1"/>
    <property type="molecule type" value="Genomic_DNA"/>
</dbReference>
<reference evidence="1 2" key="1">
    <citation type="journal article" date="2019" name="Commun. Biol.">
        <title>The bagworm genome reveals a unique fibroin gene that provides high tensile strength.</title>
        <authorList>
            <person name="Kono N."/>
            <person name="Nakamura H."/>
            <person name="Ohtoshi R."/>
            <person name="Tomita M."/>
            <person name="Numata K."/>
            <person name="Arakawa K."/>
        </authorList>
    </citation>
    <scope>NUCLEOTIDE SEQUENCE [LARGE SCALE GENOMIC DNA]</scope>
</reference>
<evidence type="ECO:0000313" key="2">
    <source>
        <dbReference type="Proteomes" id="UP000299102"/>
    </source>
</evidence>
<organism evidence="1 2">
    <name type="scientific">Eumeta variegata</name>
    <name type="common">Bagworm moth</name>
    <name type="synonym">Eumeta japonica</name>
    <dbReference type="NCBI Taxonomy" id="151549"/>
    <lineage>
        <taxon>Eukaryota</taxon>
        <taxon>Metazoa</taxon>
        <taxon>Ecdysozoa</taxon>
        <taxon>Arthropoda</taxon>
        <taxon>Hexapoda</taxon>
        <taxon>Insecta</taxon>
        <taxon>Pterygota</taxon>
        <taxon>Neoptera</taxon>
        <taxon>Endopterygota</taxon>
        <taxon>Lepidoptera</taxon>
        <taxon>Glossata</taxon>
        <taxon>Ditrysia</taxon>
        <taxon>Tineoidea</taxon>
        <taxon>Psychidae</taxon>
        <taxon>Oiketicinae</taxon>
        <taxon>Eumeta</taxon>
    </lineage>
</organism>